<dbReference type="Pfam" id="PF04560">
    <property type="entry name" value="RNA_pol_Rpb2_7"/>
    <property type="match status" value="1"/>
</dbReference>
<dbReference type="GeneID" id="5739619"/>
<keyword evidence="5" id="KW-0479">Metal-binding</keyword>
<dbReference type="FunFam" id="2.40.270.10:FF:000011">
    <property type="entry name" value="DNA-directed RNA polymerase subunit beta"/>
    <property type="match status" value="1"/>
</dbReference>
<dbReference type="Gene3D" id="3.90.1800.10">
    <property type="entry name" value="RNA polymerase alpha subunit dimerisation domain"/>
    <property type="match status" value="1"/>
</dbReference>
<evidence type="ECO:0000256" key="4">
    <source>
        <dbReference type="ARBA" id="ARBA00022695"/>
    </source>
</evidence>
<feature type="domain" description="DNA-directed RNA polymerase subunit 2 hybrid-binding" evidence="10">
    <location>
        <begin position="661"/>
        <end position="1013"/>
    </location>
</feature>
<proteinExistence type="inferred from homology"/>
<evidence type="ECO:0000259" key="13">
    <source>
        <dbReference type="Pfam" id="PF04563"/>
    </source>
</evidence>
<dbReference type="Gene3D" id="3.90.1110.10">
    <property type="entry name" value="RNA polymerase Rpb2, domain 2"/>
    <property type="match status" value="1"/>
</dbReference>
<dbReference type="InterPro" id="IPR007645">
    <property type="entry name" value="RNA_pol_Rpb2_3"/>
</dbReference>
<evidence type="ECO:0000313" key="17">
    <source>
        <dbReference type="Proteomes" id="UP000243127"/>
    </source>
</evidence>
<feature type="domain" description="RNA polymerase Rpb2" evidence="11">
    <location>
        <begin position="1015"/>
        <end position="1092"/>
    </location>
</feature>
<evidence type="ECO:0000259" key="15">
    <source>
        <dbReference type="Pfam" id="PF04566"/>
    </source>
</evidence>
<gene>
    <name evidence="16" type="ORF">HAN_1g32</name>
</gene>
<reference evidence="16 17" key="1">
    <citation type="journal article" date="2007" name="Proc. Natl. Acad. Sci. U.S.A.">
        <title>Nucleomorph genome of Hemiselmis andersenii reveals complete intron loss and compaction as a driver of protein structure and function.</title>
        <authorList>
            <person name="Lane C.E."/>
            <person name="van den Heuvel K."/>
            <person name="Kozera C."/>
            <person name="Curtis B.A."/>
            <person name="Parsons B.J."/>
            <person name="Bowman S."/>
            <person name="Archibald J.M."/>
        </authorList>
    </citation>
    <scope>NUCLEOTIDE SEQUENCE [LARGE SCALE GENOMIC DNA]</scope>
    <source>
        <strain evidence="16 17">CCMP644</strain>
    </source>
</reference>
<accession>A9BK45</accession>
<dbReference type="CDD" id="cd00653">
    <property type="entry name" value="RNA_pol_B_RPB2"/>
    <property type="match status" value="1"/>
</dbReference>
<dbReference type="GO" id="GO:0032549">
    <property type="term" value="F:ribonucleoside binding"/>
    <property type="evidence" value="ECO:0007669"/>
    <property type="project" value="InterPro"/>
</dbReference>
<dbReference type="InterPro" id="IPR015712">
    <property type="entry name" value="DNA-dir_RNA_pol_su2"/>
</dbReference>
<keyword evidence="2 9" id="KW-0240">DNA-directed RNA polymerase</keyword>
<evidence type="ECO:0000256" key="9">
    <source>
        <dbReference type="RuleBase" id="RU363031"/>
    </source>
</evidence>
<feature type="domain" description="RNA polymerase Rpb2" evidence="12">
    <location>
        <begin position="168"/>
        <end position="353"/>
    </location>
</feature>
<dbReference type="SUPFAM" id="SSF64484">
    <property type="entry name" value="beta and beta-prime subunits of DNA dependent RNA-polymerase"/>
    <property type="match status" value="1"/>
</dbReference>
<evidence type="ECO:0000313" key="16">
    <source>
        <dbReference type="EMBL" id="ABW97878.1"/>
    </source>
</evidence>
<keyword evidence="3 9" id="KW-0808">Transferase</keyword>
<evidence type="ECO:0000256" key="2">
    <source>
        <dbReference type="ARBA" id="ARBA00022478"/>
    </source>
</evidence>
<dbReference type="InterPro" id="IPR007120">
    <property type="entry name" value="DNA-dir_RNAP_su2_dom"/>
</dbReference>
<dbReference type="Pfam" id="PF04566">
    <property type="entry name" value="RNA_pol_Rpb2_4"/>
    <property type="match status" value="1"/>
</dbReference>
<name>A9BK45_HEMAN</name>
<protein>
    <recommendedName>
        <fullName evidence="9">DNA-directed RNA polymerase subunit beta</fullName>
        <ecNumber evidence="9">2.7.7.6</ecNumber>
    </recommendedName>
</protein>
<evidence type="ECO:0000256" key="7">
    <source>
        <dbReference type="ARBA" id="ARBA00023163"/>
    </source>
</evidence>
<dbReference type="GO" id="GO:0000428">
    <property type="term" value="C:DNA-directed RNA polymerase complex"/>
    <property type="evidence" value="ECO:0007669"/>
    <property type="project" value="UniProtKB-KW"/>
</dbReference>
<dbReference type="Pfam" id="PF04561">
    <property type="entry name" value="RNA_pol_Rpb2_2"/>
    <property type="match status" value="1"/>
</dbReference>
<dbReference type="GO" id="GO:0006351">
    <property type="term" value="P:DNA-templated transcription"/>
    <property type="evidence" value="ECO:0007669"/>
    <property type="project" value="InterPro"/>
</dbReference>
<dbReference type="Proteomes" id="UP000243127">
    <property type="component" value="Nucleomorph 1"/>
</dbReference>
<dbReference type="Gene3D" id="2.40.50.150">
    <property type="match status" value="1"/>
</dbReference>
<dbReference type="InterPro" id="IPR007642">
    <property type="entry name" value="RNA_pol_Rpb2_2"/>
</dbReference>
<evidence type="ECO:0000259" key="12">
    <source>
        <dbReference type="Pfam" id="PF04561"/>
    </source>
</evidence>
<dbReference type="Pfam" id="PF04565">
    <property type="entry name" value="RNA_pol_Rpb2_3"/>
    <property type="match status" value="1"/>
</dbReference>
<dbReference type="RefSeq" id="XP_001712203.1">
    <property type="nucleotide sequence ID" value="XM_001712151.1"/>
</dbReference>
<keyword evidence="6" id="KW-0862">Zinc</keyword>
<dbReference type="AlphaFoldDB" id="A9BK45"/>
<dbReference type="InterPro" id="IPR007646">
    <property type="entry name" value="RNA_pol_Rpb2_4"/>
</dbReference>
<keyword evidence="16" id="KW-0542">Nucleomorph</keyword>
<dbReference type="Pfam" id="PF00562">
    <property type="entry name" value="RNA_pol_Rpb2_6"/>
    <property type="match status" value="1"/>
</dbReference>
<evidence type="ECO:0000259" key="10">
    <source>
        <dbReference type="Pfam" id="PF00562"/>
    </source>
</evidence>
<dbReference type="InterPro" id="IPR014724">
    <property type="entry name" value="RNA_pol_RPB2_OB-fold"/>
</dbReference>
<evidence type="ECO:0000256" key="6">
    <source>
        <dbReference type="ARBA" id="ARBA00022833"/>
    </source>
</evidence>
<evidence type="ECO:0000256" key="8">
    <source>
        <dbReference type="RuleBase" id="RU000434"/>
    </source>
</evidence>
<dbReference type="InterPro" id="IPR037034">
    <property type="entry name" value="RNA_pol_Rpb2_2_sf"/>
</dbReference>
<dbReference type="GO" id="GO:0003677">
    <property type="term" value="F:DNA binding"/>
    <property type="evidence" value="ECO:0007669"/>
    <property type="project" value="InterPro"/>
</dbReference>
<dbReference type="Gene3D" id="2.40.270.10">
    <property type="entry name" value="DNA-directed RNA polymerase, subunit 2, domain 6"/>
    <property type="match status" value="1"/>
</dbReference>
<dbReference type="InterPro" id="IPR007121">
    <property type="entry name" value="RNA_pol_bsu_CS"/>
</dbReference>
<dbReference type="Pfam" id="PF04563">
    <property type="entry name" value="RNA_pol_Rpb2_1"/>
    <property type="match status" value="1"/>
</dbReference>
<feature type="domain" description="RNA polymerase beta subunit protrusion" evidence="13">
    <location>
        <begin position="20"/>
        <end position="403"/>
    </location>
</feature>
<feature type="domain" description="RNA polymerase Rpb2" evidence="14">
    <location>
        <begin position="430"/>
        <end position="494"/>
    </location>
</feature>
<dbReference type="GO" id="GO:0046872">
    <property type="term" value="F:metal ion binding"/>
    <property type="evidence" value="ECO:0007669"/>
    <property type="project" value="UniProtKB-KW"/>
</dbReference>
<dbReference type="InterPro" id="IPR037033">
    <property type="entry name" value="DNA-dir_RNAP_su2_hyb_sf"/>
</dbReference>
<keyword evidence="4 9" id="KW-0548">Nucleotidyltransferase</keyword>
<evidence type="ECO:0000259" key="14">
    <source>
        <dbReference type="Pfam" id="PF04565"/>
    </source>
</evidence>
<dbReference type="EC" id="2.7.7.6" evidence="9"/>
<dbReference type="Gene3D" id="3.90.1100.10">
    <property type="match status" value="1"/>
</dbReference>
<comment type="similarity">
    <text evidence="1 8">Belongs to the RNA polymerase beta chain family.</text>
</comment>
<evidence type="ECO:0000256" key="5">
    <source>
        <dbReference type="ARBA" id="ARBA00022723"/>
    </source>
</evidence>
<evidence type="ECO:0000256" key="3">
    <source>
        <dbReference type="ARBA" id="ARBA00022679"/>
    </source>
</evidence>
<dbReference type="InterPro" id="IPR007641">
    <property type="entry name" value="RNA_pol_Rpb2_7"/>
</dbReference>
<geneLocation type="nucleomorph" evidence="16"/>
<dbReference type="PROSITE" id="PS01166">
    <property type="entry name" value="RNA_POL_BETA"/>
    <property type="match status" value="1"/>
</dbReference>
<organism evidence="16 17">
    <name type="scientific">Hemiselmis andersenii</name>
    <name type="common">Cryptophyte alga</name>
    <dbReference type="NCBI Taxonomy" id="464988"/>
    <lineage>
        <taxon>Eukaryota</taxon>
        <taxon>Cryptophyceae</taxon>
        <taxon>Cryptomonadales</taxon>
        <taxon>Hemiselmidaceae</taxon>
        <taxon>Hemiselmis</taxon>
    </lineage>
</organism>
<evidence type="ECO:0000256" key="1">
    <source>
        <dbReference type="ARBA" id="ARBA00006835"/>
    </source>
</evidence>
<dbReference type="InterPro" id="IPR007644">
    <property type="entry name" value="RNA_pol_bsu_protrusion"/>
</dbReference>
<evidence type="ECO:0000259" key="11">
    <source>
        <dbReference type="Pfam" id="PF04560"/>
    </source>
</evidence>
<feature type="domain" description="RNA polymerase Rpb2" evidence="15">
    <location>
        <begin position="532"/>
        <end position="593"/>
    </location>
</feature>
<keyword evidence="7 9" id="KW-0804">Transcription</keyword>
<comment type="function">
    <text evidence="9">DNA-dependent RNA polymerase catalyzes the transcription of DNA into RNA using the four ribonucleoside triphosphates as substrates.</text>
</comment>
<dbReference type="PANTHER" id="PTHR20856">
    <property type="entry name" value="DNA-DIRECTED RNA POLYMERASE I SUBUNIT 2"/>
    <property type="match status" value="1"/>
</dbReference>
<sequence>MMNLYKKNFNLVSYILKSKGLIWQQIESFNYFLNTDIKKIIFMNQKKIFDSDDSFFLKFSKLKIGLASEYLNFMEMPISPYQCRTTDSSYTGTIFFDLSFKIEKKKFNVFNFNLGKIPIMLQSNKCILFSKNENEFLSLNECPLDPGGYFILKGTEKVILIQEQVSANRINIEQDQHGSICAVVNSFSSNKKIRNVVFLKNQKLYFKHKLFVEEIPLFIFLKSLGFEKDREILDLIGKEYENILEWSLFETKLAGITSKKQAIFYIVQRFNFNLFEKKFSDNAFKSKSYSENEFFFKEGLTKFILTHLTPKVFYGGNLEEKGIFLSLMVKKIFSNLNQPMITDNKDYYGNKRLGLAGNLVSILFEDFFRKTLKEGYKYYKLNSTKLKKNQHLELISFLRQDIITNGLEYSFSTGNWIVKKLKIEKNGVTQTLSRLSFISSISIVTKITSQNEKIRKIRGPRSLHSSQWGMICPTDTPEGESCGLVKDLTILAHISVKIKTRFITQLCYDLGIENLIHPKKKNFFLEKKICKIFLNGRYLGIHNNPSYFMYSFRSMRRSGMINYYVSIFWDTFSEEIVIFTDEGRICRPFLIVDLGKVKIKNFEKKLLKKNLTFCKDLFLTGLLEFLDVNEQNNAFIAQSPQYINNKTTHLEISPEIVLGICASLIPFLDHNQSPRNTYQCAMGKQAIGSISLNQNQRCDTILSLLIYPQKPLVKTKMVYFSGNNRLTSGINACVCILSYSGFDIEDAIILNRSSIERGFFRSVIARKHKILLKNSDFLGAKSFERPLPNLEKFEEKKIKKIENYGEVVKFQKKKNQFLNFEKQIFSRLSLKEFKGEMIEKVIISSNFLEIFFVKLILRQIRQPEVGDKFSSRHGQKGVCGAICFQKDLPFSNDGIIPDLIMNPHGFPSRMTVGKVIEIMGAKIGSIFGKFIDGTPFIESKIAKIKKKLKIAGYSSEGKEFFFSGITGVPMLMDVFSGPVFYQKLKHMVKDKIHARGKGPCSNITRQPIEGRSRGGGLRFGEMERDCLISYGASEAIIERLLISSDLTQANFDLHTGFFTDKKKSLNIVSLKLPYACKLLFQELQSMNILPRLTFGSKFKN</sequence>
<dbReference type="Gene3D" id="3.90.1070.20">
    <property type="match status" value="1"/>
</dbReference>
<dbReference type="GO" id="GO:0003899">
    <property type="term" value="F:DNA-directed RNA polymerase activity"/>
    <property type="evidence" value="ECO:0007669"/>
    <property type="project" value="UniProtKB-EC"/>
</dbReference>
<comment type="catalytic activity">
    <reaction evidence="9">
        <text>RNA(n) + a ribonucleoside 5'-triphosphate = RNA(n+1) + diphosphate</text>
        <dbReference type="Rhea" id="RHEA:21248"/>
        <dbReference type="Rhea" id="RHEA-COMP:14527"/>
        <dbReference type="Rhea" id="RHEA-COMP:17342"/>
        <dbReference type="ChEBI" id="CHEBI:33019"/>
        <dbReference type="ChEBI" id="CHEBI:61557"/>
        <dbReference type="ChEBI" id="CHEBI:140395"/>
        <dbReference type="EC" id="2.7.7.6"/>
    </reaction>
</comment>
<dbReference type="EMBL" id="CP000881">
    <property type="protein sequence ID" value="ABW97878.1"/>
    <property type="molecule type" value="Genomic_DNA"/>
</dbReference>